<dbReference type="AlphaFoldDB" id="A0A1L3GGU5"/>
<keyword evidence="3" id="KW-1185">Reference proteome</keyword>
<organism evidence="2 3">
    <name type="scientific">Syntrophotalea acetylenica</name>
    <name type="common">Pelobacter acetylenicus</name>
    <dbReference type="NCBI Taxonomy" id="29542"/>
    <lineage>
        <taxon>Bacteria</taxon>
        <taxon>Pseudomonadati</taxon>
        <taxon>Thermodesulfobacteriota</taxon>
        <taxon>Desulfuromonadia</taxon>
        <taxon>Desulfuromonadales</taxon>
        <taxon>Syntrophotaleaceae</taxon>
        <taxon>Syntrophotalea</taxon>
    </lineage>
</organism>
<evidence type="ECO:0000256" key="1">
    <source>
        <dbReference type="SAM" id="SignalP"/>
    </source>
</evidence>
<dbReference type="KEGG" id="pace:A6070_02800"/>
<evidence type="ECO:0000313" key="3">
    <source>
        <dbReference type="Proteomes" id="UP000182264"/>
    </source>
</evidence>
<dbReference type="RefSeq" id="WP_072286959.1">
    <property type="nucleotide sequence ID" value="NZ_CP015455.1"/>
</dbReference>
<sequence>MNKLILLLLAAGLGYAAYTNPDINDHREAISGQWPEQAFYTDEQQEERFGDLDYTNFIVGSATKDTVKMTMVSYGFLGRVTVVDEEWQTRPVHD</sequence>
<feature type="signal peptide" evidence="1">
    <location>
        <begin position="1"/>
        <end position="16"/>
    </location>
</feature>
<proteinExistence type="predicted"/>
<name>A0A1L3GGU5_SYNAC</name>
<feature type="chain" id="PRO_5010184249" evidence="1">
    <location>
        <begin position="17"/>
        <end position="94"/>
    </location>
</feature>
<accession>A0A1L3GGU5</accession>
<dbReference type="EMBL" id="CP015518">
    <property type="protein sequence ID" value="APG25110.1"/>
    <property type="molecule type" value="Genomic_DNA"/>
</dbReference>
<evidence type="ECO:0000313" key="2">
    <source>
        <dbReference type="EMBL" id="APG25110.1"/>
    </source>
</evidence>
<protein>
    <submittedName>
        <fullName evidence="2">Uncharacterized protein</fullName>
    </submittedName>
</protein>
<dbReference type="OrthoDB" id="5405879at2"/>
<gene>
    <name evidence="2" type="ORF">A7E75_08825</name>
</gene>
<reference evidence="2 3" key="1">
    <citation type="journal article" date="2017" name="Genome Announc.">
        <title>Complete Genome Sequences of Two Acetylene-Fermenting Pelobacter acetylenicus Strains.</title>
        <authorList>
            <person name="Sutton J.M."/>
            <person name="Baesman S.M."/>
            <person name="Fierst J.L."/>
            <person name="Poret-Peterson A.T."/>
            <person name="Oremland R.S."/>
            <person name="Dunlap D.S."/>
            <person name="Akob D.M."/>
        </authorList>
    </citation>
    <scope>NUCLEOTIDE SEQUENCE [LARGE SCALE GENOMIC DNA]</scope>
    <source>
        <strain evidence="2 3">DSM 3247</strain>
    </source>
</reference>
<dbReference type="STRING" id="29542.A6070_02800"/>
<dbReference type="Proteomes" id="UP000182264">
    <property type="component" value="Chromosome"/>
</dbReference>
<keyword evidence="1" id="KW-0732">Signal</keyword>